<protein>
    <submittedName>
        <fullName evidence="3">Uncharacterized protein</fullName>
    </submittedName>
</protein>
<sequence>MKTCLFCHPAPRHCLSAALLLLLFTTKQTLAVHQTEKTTNLKHTGKTLYQACTILPLLEENLTVKIHPQPAEGNGGDMYLSFSLPLRQELHMTIQDMLGRTHYQGWHRAENGLLIRFGQQFPALSPGSYQLTVVSEKLMAKKSSLSSSKYSQKRTAMKRPHLSLNLISALLLAICGCMVANKTYGYGSGRSYVMTDSTLFKRDKVMTLAGSFTYYSWQPYFANKAVAYTELLPVNVRLATATGFAGYRPQPLSSPDFVFFRFSIFSRPDRNRNN</sequence>
<organism evidence="3 4">
    <name type="scientific">Rhodocytophaga aerolata</name>
    <dbReference type="NCBI Taxonomy" id="455078"/>
    <lineage>
        <taxon>Bacteria</taxon>
        <taxon>Pseudomonadati</taxon>
        <taxon>Bacteroidota</taxon>
        <taxon>Cytophagia</taxon>
        <taxon>Cytophagales</taxon>
        <taxon>Rhodocytophagaceae</taxon>
        <taxon>Rhodocytophaga</taxon>
    </lineage>
</organism>
<evidence type="ECO:0000256" key="2">
    <source>
        <dbReference type="SAM" id="SignalP"/>
    </source>
</evidence>
<feature type="chain" id="PRO_5047492813" evidence="2">
    <location>
        <begin position="32"/>
        <end position="274"/>
    </location>
</feature>
<dbReference type="Proteomes" id="UP001168528">
    <property type="component" value="Unassembled WGS sequence"/>
</dbReference>
<keyword evidence="4" id="KW-1185">Reference proteome</keyword>
<feature type="transmembrane region" description="Helical" evidence="1">
    <location>
        <begin position="162"/>
        <end position="180"/>
    </location>
</feature>
<feature type="signal peptide" evidence="2">
    <location>
        <begin position="1"/>
        <end position="31"/>
    </location>
</feature>
<evidence type="ECO:0000256" key="1">
    <source>
        <dbReference type="SAM" id="Phobius"/>
    </source>
</evidence>
<keyword evidence="1" id="KW-0812">Transmembrane</keyword>
<accession>A0ABT8RCP0</accession>
<keyword evidence="1" id="KW-0472">Membrane</keyword>
<dbReference type="RefSeq" id="WP_302040675.1">
    <property type="nucleotide sequence ID" value="NZ_JAUKPO010000023.1"/>
</dbReference>
<keyword evidence="2" id="KW-0732">Signal</keyword>
<evidence type="ECO:0000313" key="3">
    <source>
        <dbReference type="EMBL" id="MDO1449872.1"/>
    </source>
</evidence>
<reference evidence="3" key="1">
    <citation type="submission" date="2023-07" db="EMBL/GenBank/DDBJ databases">
        <title>The genome sequence of Rhodocytophaga aerolata KACC 12507.</title>
        <authorList>
            <person name="Zhang X."/>
        </authorList>
    </citation>
    <scope>NUCLEOTIDE SEQUENCE</scope>
    <source>
        <strain evidence="3">KACC 12507</strain>
    </source>
</reference>
<name>A0ABT8RCP0_9BACT</name>
<proteinExistence type="predicted"/>
<keyword evidence="1" id="KW-1133">Transmembrane helix</keyword>
<comment type="caution">
    <text evidence="3">The sequence shown here is derived from an EMBL/GenBank/DDBJ whole genome shotgun (WGS) entry which is preliminary data.</text>
</comment>
<evidence type="ECO:0000313" key="4">
    <source>
        <dbReference type="Proteomes" id="UP001168528"/>
    </source>
</evidence>
<gene>
    <name evidence="3" type="ORF">Q0590_26570</name>
</gene>
<dbReference type="EMBL" id="JAUKPO010000023">
    <property type="protein sequence ID" value="MDO1449872.1"/>
    <property type="molecule type" value="Genomic_DNA"/>
</dbReference>